<dbReference type="Proteomes" id="UP000285138">
    <property type="component" value="Unassembled WGS sequence"/>
</dbReference>
<feature type="binding site" evidence="10">
    <location>
        <begin position="31"/>
        <end position="38"/>
    </location>
    <ligand>
        <name>ATP</name>
        <dbReference type="ChEBI" id="CHEBI:30616"/>
    </ligand>
</feature>
<evidence type="ECO:0000256" key="6">
    <source>
        <dbReference type="ARBA" id="ARBA00023125"/>
    </source>
</evidence>
<dbReference type="Gene3D" id="1.10.10.160">
    <property type="match status" value="1"/>
</dbReference>
<dbReference type="Pfam" id="PF21196">
    <property type="entry name" value="PcrA_UvrD_tudor"/>
    <property type="match status" value="1"/>
</dbReference>
<dbReference type="CDD" id="cd17932">
    <property type="entry name" value="DEXQc_UvrD"/>
    <property type="match status" value="1"/>
</dbReference>
<dbReference type="Pfam" id="PF13361">
    <property type="entry name" value="UvrD_C"/>
    <property type="match status" value="1"/>
</dbReference>
<dbReference type="GO" id="GO:0005524">
    <property type="term" value="F:ATP binding"/>
    <property type="evidence" value="ECO:0007669"/>
    <property type="project" value="UniProtKB-UniRule"/>
</dbReference>
<dbReference type="GO" id="GO:0005829">
    <property type="term" value="C:cytosol"/>
    <property type="evidence" value="ECO:0007669"/>
    <property type="project" value="TreeGrafter"/>
</dbReference>
<dbReference type="InterPro" id="IPR013986">
    <property type="entry name" value="DExx_box_DNA_helicase_dom_sf"/>
</dbReference>
<keyword evidence="4 10" id="KW-0347">Helicase</keyword>
<keyword evidence="2 10" id="KW-0547">Nucleotide-binding</keyword>
<dbReference type="Gene3D" id="3.40.50.300">
    <property type="entry name" value="P-loop containing nucleotide triphosphate hydrolases"/>
    <property type="match status" value="2"/>
</dbReference>
<keyword evidence="7" id="KW-0413">Isomerase</keyword>
<dbReference type="FunFam" id="1.10.10.160:FF:000001">
    <property type="entry name" value="ATP-dependent DNA helicase"/>
    <property type="match status" value="1"/>
</dbReference>
<proteinExistence type="inferred from homology"/>
<evidence type="ECO:0000259" key="12">
    <source>
        <dbReference type="PROSITE" id="PS51198"/>
    </source>
</evidence>
<dbReference type="SUPFAM" id="SSF52540">
    <property type="entry name" value="P-loop containing nucleoside triphosphate hydrolases"/>
    <property type="match status" value="1"/>
</dbReference>
<feature type="domain" description="UvrD-like helicase C-terminal" evidence="13">
    <location>
        <begin position="289"/>
        <end position="561"/>
    </location>
</feature>
<evidence type="ECO:0000256" key="10">
    <source>
        <dbReference type="PROSITE-ProRule" id="PRU00560"/>
    </source>
</evidence>
<dbReference type="InterPro" id="IPR005751">
    <property type="entry name" value="ATP-dep_DNA_helicase_PcrA"/>
</dbReference>
<keyword evidence="6 11" id="KW-0238">DNA-binding</keyword>
<evidence type="ECO:0000256" key="2">
    <source>
        <dbReference type="ARBA" id="ARBA00022741"/>
    </source>
</evidence>
<accession>A0A424YDN4</accession>
<feature type="domain" description="UvrD-like helicase ATP-binding" evidence="12">
    <location>
        <begin position="10"/>
        <end position="288"/>
    </location>
</feature>
<keyword evidence="3 10" id="KW-0378">Hydrolase</keyword>
<evidence type="ECO:0000256" key="9">
    <source>
        <dbReference type="ARBA" id="ARBA00048988"/>
    </source>
</evidence>
<comment type="caution">
    <text evidence="14">The sequence shown here is derived from an EMBL/GenBank/DDBJ whole genome shotgun (WGS) entry which is preliminary data.</text>
</comment>
<dbReference type="NCBIfam" id="TIGR01073">
    <property type="entry name" value="pcrA"/>
    <property type="match status" value="1"/>
</dbReference>
<sequence>MPGKVDELLEGLNEEQREAVSFTEGPLLILAGAGSGKTRVLTQRFAYLVEKNKCFPEEILAITFTNKAANEMKNRVQEFLEVDNRLWISTFHAAAARILRGSIHHLGYERNFVILDSQDQSNLIKECLKELNYDFQSYTPRKIIAIISKAKNELMDENLYEETARDFYSCRVSDLYRLYQKKLRVNNCLDFDDLLFLTVRLLKEYPEILNYYQDKFKYIMVDEYQDTNMAQYILVNLLAQKHRNLCVVGDDDQSIYQFRGADLRNILEFEGDYPEARVIKLEENYRSQGNILEAAFHVVKNNMQRKEKRLWTRKPAGEKIFYFCGENEQEEAAYVIDEIKKNRDKYEDIAILYRTNAQSRVIEEALVKENMAYSIYGGLKFYERREIKDVLAYLRVVDNPGDAISLKRIINVPKRGIGKKTVEKLEEWAGSRGITLFEALTEAREAGVYPGISKKIGGFYNIINNFRNMREFLTVQELTEEIIDKTGYMEFLEAEGTPDSLSRIENVRELVSVTREFDFRGEEKDLTSFLTGISLVASSDEVFEEEDRKRLVCMTLHSAKGLEFSVVFLIGMEEGIFPHYFALEEAEGLEEERRLCYVGCTRAKEKLYLTHARQRTSYGRVAINAPSRFLEEIPSELFDAPAAREEKEVKNSNWSRGDLVYHEKWGQGRIKEVGDSGGDTVLTVLFPQVGTKIVLAAYAPLKKLQAD</sequence>
<dbReference type="GO" id="GO:0043138">
    <property type="term" value="F:3'-5' DNA helicase activity"/>
    <property type="evidence" value="ECO:0007669"/>
    <property type="project" value="UniProtKB-EC"/>
</dbReference>
<dbReference type="GO" id="GO:0009314">
    <property type="term" value="P:response to radiation"/>
    <property type="evidence" value="ECO:0007669"/>
    <property type="project" value="UniProtKB-ARBA"/>
</dbReference>
<evidence type="ECO:0000256" key="8">
    <source>
        <dbReference type="ARBA" id="ARBA00034617"/>
    </source>
</evidence>
<dbReference type="GO" id="GO:0016887">
    <property type="term" value="F:ATP hydrolysis activity"/>
    <property type="evidence" value="ECO:0007669"/>
    <property type="project" value="RHEA"/>
</dbReference>
<comment type="similarity">
    <text evidence="1 11">Belongs to the helicase family. UvrD subfamily.</text>
</comment>
<evidence type="ECO:0000256" key="5">
    <source>
        <dbReference type="ARBA" id="ARBA00022840"/>
    </source>
</evidence>
<evidence type="ECO:0000256" key="11">
    <source>
        <dbReference type="RuleBase" id="RU364053"/>
    </source>
</evidence>
<gene>
    <name evidence="14" type="primary">pcrA</name>
    <name evidence="14" type="ORF">D5R97_06440</name>
</gene>
<dbReference type="InterPro" id="IPR014017">
    <property type="entry name" value="DNA_helicase_UvrD-like_C"/>
</dbReference>
<comment type="catalytic activity">
    <reaction evidence="9 11">
        <text>ATP + H2O = ADP + phosphate + H(+)</text>
        <dbReference type="Rhea" id="RHEA:13065"/>
        <dbReference type="ChEBI" id="CHEBI:15377"/>
        <dbReference type="ChEBI" id="CHEBI:15378"/>
        <dbReference type="ChEBI" id="CHEBI:30616"/>
        <dbReference type="ChEBI" id="CHEBI:43474"/>
        <dbReference type="ChEBI" id="CHEBI:456216"/>
        <dbReference type="EC" id="5.6.2.4"/>
    </reaction>
</comment>
<evidence type="ECO:0000313" key="14">
    <source>
        <dbReference type="EMBL" id="RQD75272.1"/>
    </source>
</evidence>
<dbReference type="FunFam" id="1.10.486.10:FF:000003">
    <property type="entry name" value="ATP-dependent DNA helicase"/>
    <property type="match status" value="1"/>
</dbReference>
<evidence type="ECO:0000313" key="15">
    <source>
        <dbReference type="Proteomes" id="UP000285138"/>
    </source>
</evidence>
<dbReference type="PANTHER" id="PTHR11070">
    <property type="entry name" value="UVRD / RECB / PCRA DNA HELICASE FAMILY MEMBER"/>
    <property type="match status" value="1"/>
</dbReference>
<evidence type="ECO:0000256" key="3">
    <source>
        <dbReference type="ARBA" id="ARBA00022801"/>
    </source>
</evidence>
<evidence type="ECO:0000256" key="1">
    <source>
        <dbReference type="ARBA" id="ARBA00009922"/>
    </source>
</evidence>
<dbReference type="GO" id="GO:0003677">
    <property type="term" value="F:DNA binding"/>
    <property type="evidence" value="ECO:0007669"/>
    <property type="project" value="UniProtKB-KW"/>
</dbReference>
<protein>
    <recommendedName>
        <fullName evidence="11">ATP-dependent DNA helicase</fullName>
        <ecNumber evidence="11">5.6.2.4</ecNumber>
    </recommendedName>
</protein>
<name>A0A424YDN4_9FIRM</name>
<dbReference type="PANTHER" id="PTHR11070:SF2">
    <property type="entry name" value="ATP-DEPENDENT DNA HELICASE SRS2"/>
    <property type="match status" value="1"/>
</dbReference>
<evidence type="ECO:0000256" key="4">
    <source>
        <dbReference type="ARBA" id="ARBA00022806"/>
    </source>
</evidence>
<dbReference type="EMBL" id="QZAA01000165">
    <property type="protein sequence ID" value="RQD75272.1"/>
    <property type="molecule type" value="Genomic_DNA"/>
</dbReference>
<dbReference type="GO" id="GO:0000725">
    <property type="term" value="P:recombinational repair"/>
    <property type="evidence" value="ECO:0007669"/>
    <property type="project" value="TreeGrafter"/>
</dbReference>
<dbReference type="AlphaFoldDB" id="A0A424YDN4"/>
<dbReference type="InterPro" id="IPR000212">
    <property type="entry name" value="DNA_helicase_UvrD/REP"/>
</dbReference>
<dbReference type="GO" id="GO:0006260">
    <property type="term" value="P:DNA replication"/>
    <property type="evidence" value="ECO:0007669"/>
    <property type="project" value="InterPro"/>
</dbReference>
<dbReference type="GO" id="GO:0033202">
    <property type="term" value="C:DNA helicase complex"/>
    <property type="evidence" value="ECO:0007669"/>
    <property type="project" value="TreeGrafter"/>
</dbReference>
<dbReference type="EC" id="5.6.2.4" evidence="11"/>
<reference evidence="14 15" key="1">
    <citation type="submission" date="2018-08" db="EMBL/GenBank/DDBJ databases">
        <title>The metabolism and importance of syntrophic acetate oxidation coupled to methane or sulfide production in haloalkaline environments.</title>
        <authorList>
            <person name="Timmers P.H.A."/>
            <person name="Vavourakis C.D."/>
            <person name="Sorokin D.Y."/>
            <person name="Sinninghe Damste J.S."/>
            <person name="Muyzer G."/>
            <person name="Stams A.J.M."/>
            <person name="Plugge C.M."/>
        </authorList>
    </citation>
    <scope>NUCLEOTIDE SEQUENCE [LARGE SCALE GENOMIC DNA]</scope>
    <source>
        <strain evidence="14">MSAO_Bac1</strain>
    </source>
</reference>
<keyword evidence="5 10" id="KW-0067">ATP-binding</keyword>
<evidence type="ECO:0000259" key="13">
    <source>
        <dbReference type="PROSITE" id="PS51217"/>
    </source>
</evidence>
<dbReference type="InterPro" id="IPR027417">
    <property type="entry name" value="P-loop_NTPase"/>
</dbReference>
<dbReference type="PROSITE" id="PS51217">
    <property type="entry name" value="UVRD_HELICASE_CTER"/>
    <property type="match status" value="1"/>
</dbReference>
<organism evidence="14 15">
    <name type="scientific">Candidatus Syntrophonatronum acetioxidans</name>
    <dbReference type="NCBI Taxonomy" id="1795816"/>
    <lineage>
        <taxon>Bacteria</taxon>
        <taxon>Bacillati</taxon>
        <taxon>Bacillota</taxon>
        <taxon>Clostridia</taxon>
        <taxon>Eubacteriales</taxon>
        <taxon>Syntrophomonadaceae</taxon>
        <taxon>Candidatus Syntrophonatronum</taxon>
    </lineage>
</organism>
<dbReference type="Pfam" id="PF00580">
    <property type="entry name" value="UvrD-helicase"/>
    <property type="match status" value="1"/>
</dbReference>
<dbReference type="Gene3D" id="1.10.486.10">
    <property type="entry name" value="PCRA, domain 4"/>
    <property type="match status" value="1"/>
</dbReference>
<dbReference type="InterPro" id="IPR014016">
    <property type="entry name" value="UvrD-like_ATP-bd"/>
</dbReference>
<comment type="catalytic activity">
    <reaction evidence="8">
        <text>Couples ATP hydrolysis with the unwinding of duplex DNA by translocating in the 3'-5' direction.</text>
        <dbReference type="EC" id="5.6.2.4"/>
    </reaction>
</comment>
<evidence type="ECO:0000256" key="7">
    <source>
        <dbReference type="ARBA" id="ARBA00023235"/>
    </source>
</evidence>
<dbReference type="PROSITE" id="PS51198">
    <property type="entry name" value="UVRD_HELICASE_ATP_BIND"/>
    <property type="match status" value="1"/>
</dbReference>